<reference evidence="1 2" key="1">
    <citation type="submission" date="2019-06" db="EMBL/GenBank/DDBJ databases">
        <title>Metagenome assembled Genome of Spiribacter salinus SL48-SHIP from the microbial mat of Salt Lake 48 (Novosibirsk region, Russia).</title>
        <authorList>
            <person name="Shipova A."/>
            <person name="Rozanov A.S."/>
            <person name="Bryanskaya A.V."/>
            <person name="Peltek S.E."/>
        </authorList>
    </citation>
    <scope>NUCLEOTIDE SEQUENCE [LARGE SCALE GENOMIC DNA]</scope>
    <source>
        <strain evidence="1">SL48-SHIP-2</strain>
    </source>
</reference>
<dbReference type="Proteomes" id="UP000315400">
    <property type="component" value="Unassembled WGS sequence"/>
</dbReference>
<evidence type="ECO:0000313" key="1">
    <source>
        <dbReference type="EMBL" id="TQE96065.1"/>
    </source>
</evidence>
<accession>A0A540VH21</accession>
<sequence length="153" mass="17359">MSILARLAGGTTMKDPREGARGYNALTAEDINLAVSLLPPIDAAILMAGHIQQPPPPDQFLAILKTLEAEMYHDWKRQKLGRVEPSKLETMAEIAWAEFMTNDRLSEEQKALECDMSSPTWLNRYRRVYPAATGYLSEIERRAYSRVKRAIHD</sequence>
<name>A0A540VH21_9GAMM</name>
<protein>
    <submittedName>
        <fullName evidence="1">Uncharacterized protein</fullName>
    </submittedName>
</protein>
<gene>
    <name evidence="1" type="ORF">FKY71_16870</name>
</gene>
<evidence type="ECO:0000313" key="2">
    <source>
        <dbReference type="Proteomes" id="UP000315400"/>
    </source>
</evidence>
<proteinExistence type="predicted"/>
<organism evidence="1 2">
    <name type="scientific">Spiribacter salinus</name>
    <dbReference type="NCBI Taxonomy" id="1335746"/>
    <lineage>
        <taxon>Bacteria</taxon>
        <taxon>Pseudomonadati</taxon>
        <taxon>Pseudomonadota</taxon>
        <taxon>Gammaproteobacteria</taxon>
        <taxon>Chromatiales</taxon>
        <taxon>Ectothiorhodospiraceae</taxon>
        <taxon>Spiribacter</taxon>
    </lineage>
</organism>
<dbReference type="AlphaFoldDB" id="A0A540VH21"/>
<comment type="caution">
    <text evidence="1">The sequence shown here is derived from an EMBL/GenBank/DDBJ whole genome shotgun (WGS) entry which is preliminary data.</text>
</comment>
<dbReference type="EMBL" id="VIFK01000359">
    <property type="protein sequence ID" value="TQE96065.1"/>
    <property type="molecule type" value="Genomic_DNA"/>
</dbReference>